<dbReference type="InterPro" id="IPR050463">
    <property type="entry name" value="Gfo/Idh/MocA_oxidrdct_glycsds"/>
</dbReference>
<dbReference type="PANTHER" id="PTHR43818:SF11">
    <property type="entry name" value="BCDNA.GH03377"/>
    <property type="match status" value="1"/>
</dbReference>
<sequence>MSTDRFRPMDRRDFLGNLGRFSLGAAAVASLSAGTARSNQRSAEKTWTPVSDRRVRVGIVGYGVCRFGADFGFQDHPNVEIVAVSDLIPERREGLMQACRCETSYESLEVLVKDPKIEAVFVATDAPNHARHCIEVLNHGKHVMTAVPAVWGSIEDAERLLETVRKTGLKYMMAETSYYRPDCYAMRQIYRAGGFGKLVYSEGEYFHFSPTPIPSFKGWRVGMPPLWYPTHSTAYYVGVTGGRFTSVSCGGFDAGLPANKPGANPYDNPYSDEIALFQTSEGGASRMLMCKGVQGVIVETGRVYGQQGWMQDTNYHGLLKDLPDITRPPLPPGMPAGGHGGSHGPLTNEFVTAILEDREPLVDIYESLAMTVPGIVAHQSALKDGETLPIPQYDKA</sequence>
<dbReference type="PROSITE" id="PS51318">
    <property type="entry name" value="TAT"/>
    <property type="match status" value="1"/>
</dbReference>
<dbReference type="InterPro" id="IPR006311">
    <property type="entry name" value="TAT_signal"/>
</dbReference>
<evidence type="ECO:0000259" key="2">
    <source>
        <dbReference type="Pfam" id="PF01408"/>
    </source>
</evidence>
<keyword evidence="1" id="KW-0560">Oxidoreductase</keyword>
<proteinExistence type="predicted"/>
<gene>
    <name evidence="3" type="ORF">QJ522_11225</name>
</gene>
<dbReference type="Gene3D" id="3.40.50.720">
    <property type="entry name" value="NAD(P)-binding Rossmann-like Domain"/>
    <property type="match status" value="1"/>
</dbReference>
<dbReference type="AlphaFoldDB" id="A0AAW6TV38"/>
<evidence type="ECO:0000256" key="1">
    <source>
        <dbReference type="ARBA" id="ARBA00023002"/>
    </source>
</evidence>
<dbReference type="Pfam" id="PF01408">
    <property type="entry name" value="GFO_IDH_MocA"/>
    <property type="match status" value="1"/>
</dbReference>
<dbReference type="EMBL" id="JASCXX010000012">
    <property type="protein sequence ID" value="MDI6449616.1"/>
    <property type="molecule type" value="Genomic_DNA"/>
</dbReference>
<dbReference type="InterPro" id="IPR036291">
    <property type="entry name" value="NAD(P)-bd_dom_sf"/>
</dbReference>
<comment type="caution">
    <text evidence="3">The sequence shown here is derived from an EMBL/GenBank/DDBJ whole genome shotgun (WGS) entry which is preliminary data.</text>
</comment>
<evidence type="ECO:0000313" key="3">
    <source>
        <dbReference type="EMBL" id="MDI6449616.1"/>
    </source>
</evidence>
<dbReference type="InterPro" id="IPR000683">
    <property type="entry name" value="Gfo/Idh/MocA-like_OxRdtase_N"/>
</dbReference>
<dbReference type="GO" id="GO:0016491">
    <property type="term" value="F:oxidoreductase activity"/>
    <property type="evidence" value="ECO:0007669"/>
    <property type="project" value="UniProtKB-KW"/>
</dbReference>
<protein>
    <submittedName>
        <fullName evidence="3">Gfo/Idh/MocA family oxidoreductase</fullName>
    </submittedName>
</protein>
<dbReference type="Gene3D" id="3.30.360.10">
    <property type="entry name" value="Dihydrodipicolinate Reductase, domain 2"/>
    <property type="match status" value="1"/>
</dbReference>
<dbReference type="Proteomes" id="UP001431776">
    <property type="component" value="Unassembled WGS sequence"/>
</dbReference>
<accession>A0AAW6TV38</accession>
<feature type="domain" description="Gfo/Idh/MocA-like oxidoreductase N-terminal" evidence="2">
    <location>
        <begin position="55"/>
        <end position="173"/>
    </location>
</feature>
<dbReference type="SUPFAM" id="SSF51735">
    <property type="entry name" value="NAD(P)-binding Rossmann-fold domains"/>
    <property type="match status" value="1"/>
</dbReference>
<reference evidence="3" key="1">
    <citation type="submission" date="2023-05" db="EMBL/GenBank/DDBJ databases">
        <title>Anaerotaeda fermentans gen. nov., sp. nov., a novel anaerobic planctomycete of the new family within the order Sedimentisphaerales isolated from Taman Peninsula, Russia.</title>
        <authorList>
            <person name="Khomyakova M.A."/>
            <person name="Merkel A.Y."/>
            <person name="Slobodkin A.I."/>
        </authorList>
    </citation>
    <scope>NUCLEOTIDE SEQUENCE</scope>
    <source>
        <strain evidence="3">M17dextr</strain>
    </source>
</reference>
<organism evidence="3 4">
    <name type="scientific">Anaerobaca lacustris</name>
    <dbReference type="NCBI Taxonomy" id="3044600"/>
    <lineage>
        <taxon>Bacteria</taxon>
        <taxon>Pseudomonadati</taxon>
        <taxon>Planctomycetota</taxon>
        <taxon>Phycisphaerae</taxon>
        <taxon>Sedimentisphaerales</taxon>
        <taxon>Anaerobacaceae</taxon>
        <taxon>Anaerobaca</taxon>
    </lineage>
</organism>
<evidence type="ECO:0000313" key="4">
    <source>
        <dbReference type="Proteomes" id="UP001431776"/>
    </source>
</evidence>
<keyword evidence="4" id="KW-1185">Reference proteome</keyword>
<dbReference type="GO" id="GO:0000166">
    <property type="term" value="F:nucleotide binding"/>
    <property type="evidence" value="ECO:0007669"/>
    <property type="project" value="InterPro"/>
</dbReference>
<name>A0AAW6TV38_9BACT</name>
<dbReference type="RefSeq" id="WP_349245025.1">
    <property type="nucleotide sequence ID" value="NZ_JASCXX010000012.1"/>
</dbReference>
<dbReference type="PANTHER" id="PTHR43818">
    <property type="entry name" value="BCDNA.GH03377"/>
    <property type="match status" value="1"/>
</dbReference>